<comment type="caution">
    <text evidence="4">The sequence shown here is derived from an EMBL/GenBank/DDBJ whole genome shotgun (WGS) entry which is preliminary data.</text>
</comment>
<protein>
    <submittedName>
        <fullName evidence="4">Acetyl-hydrolase, putative</fullName>
        <ecNumber evidence="4">3.1.1.-</ecNumber>
    </submittedName>
</protein>
<evidence type="ECO:0000313" key="4">
    <source>
        <dbReference type="EMBL" id="EAY25880.1"/>
    </source>
</evidence>
<dbReference type="InterPro" id="IPR029058">
    <property type="entry name" value="AB_hydrolase_fold"/>
</dbReference>
<dbReference type="Gene3D" id="3.40.50.1820">
    <property type="entry name" value="alpha/beta hydrolase"/>
    <property type="match status" value="1"/>
</dbReference>
<dbReference type="PANTHER" id="PTHR48081">
    <property type="entry name" value="AB HYDROLASE SUPERFAMILY PROTEIN C4A8.06C"/>
    <property type="match status" value="1"/>
</dbReference>
<evidence type="ECO:0000313" key="5">
    <source>
        <dbReference type="Proteomes" id="UP000004095"/>
    </source>
</evidence>
<dbReference type="InterPro" id="IPR050300">
    <property type="entry name" value="GDXG_lipolytic_enzyme"/>
</dbReference>
<dbReference type="RefSeq" id="WP_002702089.1">
    <property type="nucleotide sequence ID" value="NZ_AAWS01000042.1"/>
</dbReference>
<dbReference type="GO" id="GO:0016787">
    <property type="term" value="F:hydrolase activity"/>
    <property type="evidence" value="ECO:0007669"/>
    <property type="project" value="UniProtKB-KW"/>
</dbReference>
<dbReference type="eggNOG" id="COG0657">
    <property type="taxonomic scope" value="Bacteria"/>
</dbReference>
<evidence type="ECO:0000256" key="1">
    <source>
        <dbReference type="ARBA" id="ARBA00010515"/>
    </source>
</evidence>
<dbReference type="EC" id="3.1.1.-" evidence="4"/>
<keyword evidence="2 4" id="KW-0378">Hydrolase</keyword>
<gene>
    <name evidence="4" type="ORF">M23134_07692</name>
</gene>
<reference evidence="4 5" key="1">
    <citation type="submission" date="2007-01" db="EMBL/GenBank/DDBJ databases">
        <authorList>
            <person name="Haygood M."/>
            <person name="Podell S."/>
            <person name="Anderson C."/>
            <person name="Hopkinson B."/>
            <person name="Roe K."/>
            <person name="Barbeau K."/>
            <person name="Gaasterland T."/>
            <person name="Ferriera S."/>
            <person name="Johnson J."/>
            <person name="Kravitz S."/>
            <person name="Beeson K."/>
            <person name="Sutton G."/>
            <person name="Rogers Y.-H."/>
            <person name="Friedman R."/>
            <person name="Frazier M."/>
            <person name="Venter J.C."/>
        </authorList>
    </citation>
    <scope>NUCLEOTIDE SEQUENCE [LARGE SCALE GENOMIC DNA]</scope>
    <source>
        <strain evidence="4 5">ATCC 23134</strain>
    </source>
</reference>
<dbReference type="Pfam" id="PF07859">
    <property type="entry name" value="Abhydrolase_3"/>
    <property type="match status" value="1"/>
</dbReference>
<dbReference type="AlphaFoldDB" id="A1ZUX6"/>
<proteinExistence type="inferred from homology"/>
<evidence type="ECO:0000256" key="2">
    <source>
        <dbReference type="ARBA" id="ARBA00022801"/>
    </source>
</evidence>
<feature type="domain" description="Alpha/beta hydrolase fold-3" evidence="3">
    <location>
        <begin position="56"/>
        <end position="255"/>
    </location>
</feature>
<name>A1ZUX6_MICM2</name>
<dbReference type="InterPro" id="IPR013094">
    <property type="entry name" value="AB_hydrolase_3"/>
</dbReference>
<dbReference type="Proteomes" id="UP000004095">
    <property type="component" value="Unassembled WGS sequence"/>
</dbReference>
<accession>A1ZUX6</accession>
<dbReference type="PROSITE" id="PS01173">
    <property type="entry name" value="LIPASE_GDXG_HIS"/>
    <property type="match status" value="1"/>
</dbReference>
<dbReference type="EMBL" id="AAWS01000042">
    <property type="protein sequence ID" value="EAY25880.1"/>
    <property type="molecule type" value="Genomic_DNA"/>
</dbReference>
<dbReference type="OrthoDB" id="9815425at2"/>
<dbReference type="InterPro" id="IPR002168">
    <property type="entry name" value="Lipase_GDXG_HIS_AS"/>
</dbReference>
<dbReference type="PANTHER" id="PTHR48081:SF8">
    <property type="entry name" value="ALPHA_BETA HYDROLASE FOLD-3 DOMAIN-CONTAINING PROTEIN-RELATED"/>
    <property type="match status" value="1"/>
</dbReference>
<evidence type="ECO:0000259" key="3">
    <source>
        <dbReference type="Pfam" id="PF07859"/>
    </source>
</evidence>
<sequence>MQKIDVMQYIPQSRERLDQLGANYIGADNFEAVAETIEGVNCAWIKVPNASSEHIILHLHGGAYFQGSIKSHTTFSSQISSRIGVNTLLPEFGRAPEAPFPQGLNECVRLYQYLLKKFKHVTLVGDSSGGGLALALIEKLIKLNLPLPQSYVGIYPWVDVRDEASREAFESIGDSSPEGAPLLIDLANLYCNGESKTNSLISPIFSDLKGYPPMLIQIGTKDFLYSQCARFAKKAKNEGVEIVFDVYKDMSHGWHLFAPDIPENGLAYDNIAKFVKKHVAKSKPQKKMPLTKTRRA</sequence>
<comment type="similarity">
    <text evidence="1">Belongs to the 'GDXG' lipolytic enzyme family.</text>
</comment>
<organism evidence="4 5">
    <name type="scientific">Microscilla marina ATCC 23134</name>
    <dbReference type="NCBI Taxonomy" id="313606"/>
    <lineage>
        <taxon>Bacteria</taxon>
        <taxon>Pseudomonadati</taxon>
        <taxon>Bacteroidota</taxon>
        <taxon>Cytophagia</taxon>
        <taxon>Cytophagales</taxon>
        <taxon>Microscillaceae</taxon>
        <taxon>Microscilla</taxon>
    </lineage>
</organism>
<dbReference type="SUPFAM" id="SSF53474">
    <property type="entry name" value="alpha/beta-Hydrolases"/>
    <property type="match status" value="1"/>
</dbReference>
<keyword evidence="5" id="KW-1185">Reference proteome</keyword>